<proteinExistence type="predicted"/>
<protein>
    <submittedName>
        <fullName evidence="1">Uncharacterized protein</fullName>
    </submittedName>
</protein>
<reference evidence="2" key="1">
    <citation type="submission" date="2016-08" db="EMBL/GenBank/DDBJ databases">
        <authorList>
            <person name="Seilhamer J.J."/>
        </authorList>
    </citation>
    <scope>NUCLEOTIDE SEQUENCE [LARGE SCALE GENOMIC DNA]</scope>
</reference>
<sequence length="74" mass="8618">MNDRQTKLYYDLDEVPPHVAFSCFINGNKEDLKLSYNEPDVYEYLDEDDTWIAGDFLAEYGPFLVTLDNDSTLD</sequence>
<evidence type="ECO:0000313" key="1">
    <source>
        <dbReference type="EMBL" id="AOZ63614.1"/>
    </source>
</evidence>
<name>A0A1I9SA08_9CAUD</name>
<gene>
    <name evidence="1" type="ORF">SEA_WEASELS2_24</name>
</gene>
<evidence type="ECO:0000313" key="2">
    <source>
        <dbReference type="Proteomes" id="UP000224902"/>
    </source>
</evidence>
<dbReference type="Proteomes" id="UP000224902">
    <property type="component" value="Segment"/>
</dbReference>
<keyword evidence="2" id="KW-1185">Reference proteome</keyword>
<dbReference type="EMBL" id="KX774321">
    <property type="protein sequence ID" value="AOZ63614.1"/>
    <property type="molecule type" value="Genomic_DNA"/>
</dbReference>
<organism evidence="1 2">
    <name type="scientific">Rhodococcus phage Weasels2</name>
    <dbReference type="NCBI Taxonomy" id="1897437"/>
    <lineage>
        <taxon>Viruses</taxon>
        <taxon>Duplodnaviria</taxon>
        <taxon>Heunggongvirae</taxon>
        <taxon>Uroviricota</taxon>
        <taxon>Caudoviricetes</taxon>
        <taxon>Weaselvirus</taxon>
        <taxon>Weaselvirus weasel</taxon>
    </lineage>
</organism>
<accession>A0A1I9SA08</accession>